<name>A0A0A9GA40_ARUDO</name>
<reference evidence="1" key="1">
    <citation type="submission" date="2014-09" db="EMBL/GenBank/DDBJ databases">
        <authorList>
            <person name="Magalhaes I.L.F."/>
            <person name="Oliveira U."/>
            <person name="Santos F.R."/>
            <person name="Vidigal T.H.D.A."/>
            <person name="Brescovit A.D."/>
            <person name="Santos A.J."/>
        </authorList>
    </citation>
    <scope>NUCLEOTIDE SEQUENCE</scope>
    <source>
        <tissue evidence="1">Shoot tissue taken approximately 20 cm above the soil surface</tissue>
    </source>
</reference>
<protein>
    <submittedName>
        <fullName evidence="1">Uncharacterized protein</fullName>
    </submittedName>
</protein>
<dbReference type="AlphaFoldDB" id="A0A0A9GA40"/>
<dbReference type="EMBL" id="GBRH01177577">
    <property type="protein sequence ID" value="JAE20319.1"/>
    <property type="molecule type" value="Transcribed_RNA"/>
</dbReference>
<reference evidence="1" key="2">
    <citation type="journal article" date="2015" name="Data Brief">
        <title>Shoot transcriptome of the giant reed, Arundo donax.</title>
        <authorList>
            <person name="Barrero R.A."/>
            <person name="Guerrero F.D."/>
            <person name="Moolhuijzen P."/>
            <person name="Goolsby J.A."/>
            <person name="Tidwell J."/>
            <person name="Bellgard S.E."/>
            <person name="Bellgard M.I."/>
        </authorList>
    </citation>
    <scope>NUCLEOTIDE SEQUENCE</scope>
    <source>
        <tissue evidence="1">Shoot tissue taken approximately 20 cm above the soil surface</tissue>
    </source>
</reference>
<evidence type="ECO:0000313" key="1">
    <source>
        <dbReference type="EMBL" id="JAE20319.1"/>
    </source>
</evidence>
<accession>A0A0A9GA40</accession>
<organism evidence="1">
    <name type="scientific">Arundo donax</name>
    <name type="common">Giant reed</name>
    <name type="synonym">Donax arundinaceus</name>
    <dbReference type="NCBI Taxonomy" id="35708"/>
    <lineage>
        <taxon>Eukaryota</taxon>
        <taxon>Viridiplantae</taxon>
        <taxon>Streptophyta</taxon>
        <taxon>Embryophyta</taxon>
        <taxon>Tracheophyta</taxon>
        <taxon>Spermatophyta</taxon>
        <taxon>Magnoliopsida</taxon>
        <taxon>Liliopsida</taxon>
        <taxon>Poales</taxon>
        <taxon>Poaceae</taxon>
        <taxon>PACMAD clade</taxon>
        <taxon>Arundinoideae</taxon>
        <taxon>Arundineae</taxon>
        <taxon>Arundo</taxon>
    </lineage>
</organism>
<sequence length="54" mass="5894">MWYAIGGCRIVAASLCEDPGNSRAVVMSNRPILGSNGLFSRLCLISHMRVVWGK</sequence>
<proteinExistence type="predicted"/>